<dbReference type="InterPro" id="IPR011417">
    <property type="entry name" value="ANTH_dom"/>
</dbReference>
<feature type="coiled-coil region" evidence="7">
    <location>
        <begin position="324"/>
        <end position="428"/>
    </location>
</feature>
<feature type="domain" description="ENTH" evidence="9">
    <location>
        <begin position="1"/>
        <end position="120"/>
    </location>
</feature>
<keyword evidence="4" id="KW-0254">Endocytosis</keyword>
<dbReference type="AlphaFoldDB" id="A0A672JQS2"/>
<dbReference type="InterPro" id="IPR008942">
    <property type="entry name" value="ENTH_VHS"/>
</dbReference>
<dbReference type="FunFam" id="1.20.5.1700:FF:000002">
    <property type="entry name" value="Huntingtin interacting protein 1"/>
    <property type="match status" value="1"/>
</dbReference>
<dbReference type="SUPFAM" id="SSF48464">
    <property type="entry name" value="ENTH/VHS domain"/>
    <property type="match status" value="1"/>
</dbReference>
<evidence type="ECO:0000256" key="7">
    <source>
        <dbReference type="SAM" id="Coils"/>
    </source>
</evidence>
<dbReference type="InterPro" id="IPR032422">
    <property type="entry name" value="HIP1_clath-bd"/>
</dbReference>
<feature type="compositionally biased region" description="Basic and acidic residues" evidence="8">
    <location>
        <begin position="561"/>
        <end position="571"/>
    </location>
</feature>
<keyword evidence="11" id="KW-1185">Reference proteome</keyword>
<proteinExistence type="inferred from homology"/>
<dbReference type="Gene3D" id="1.20.1410.10">
    <property type="entry name" value="I/LWEQ domain"/>
    <property type="match status" value="1"/>
</dbReference>
<evidence type="ECO:0000259" key="9">
    <source>
        <dbReference type="PROSITE" id="PS50942"/>
    </source>
</evidence>
<dbReference type="GO" id="GO:0032051">
    <property type="term" value="F:clathrin light chain binding"/>
    <property type="evidence" value="ECO:0007669"/>
    <property type="project" value="TreeGrafter"/>
</dbReference>
<feature type="region of interest" description="Disordered" evidence="8">
    <location>
        <begin position="532"/>
        <end position="571"/>
    </location>
</feature>
<evidence type="ECO:0000256" key="5">
    <source>
        <dbReference type="ARBA" id="ARBA00023054"/>
    </source>
</evidence>
<organism evidence="10 11">
    <name type="scientific">Salarias fasciatus</name>
    <name type="common">Jewelled blenny</name>
    <name type="synonym">Blennius fasciatus</name>
    <dbReference type="NCBI Taxonomy" id="181472"/>
    <lineage>
        <taxon>Eukaryota</taxon>
        <taxon>Metazoa</taxon>
        <taxon>Chordata</taxon>
        <taxon>Craniata</taxon>
        <taxon>Vertebrata</taxon>
        <taxon>Euteleostomi</taxon>
        <taxon>Actinopterygii</taxon>
        <taxon>Neopterygii</taxon>
        <taxon>Teleostei</taxon>
        <taxon>Neoteleostei</taxon>
        <taxon>Acanthomorphata</taxon>
        <taxon>Ovalentaria</taxon>
        <taxon>Blenniimorphae</taxon>
        <taxon>Blenniiformes</taxon>
        <taxon>Blennioidei</taxon>
        <taxon>Blenniidae</taxon>
        <taxon>Salariinae</taxon>
        <taxon>Salarias</taxon>
    </lineage>
</organism>
<evidence type="ECO:0000256" key="4">
    <source>
        <dbReference type="ARBA" id="ARBA00022583"/>
    </source>
</evidence>
<dbReference type="Gene3D" id="1.25.40.90">
    <property type="match status" value="1"/>
</dbReference>
<comment type="subcellular location">
    <subcellularLocation>
        <location evidence="1">Cytoplasm</location>
    </subcellularLocation>
</comment>
<dbReference type="Proteomes" id="UP000472267">
    <property type="component" value="Chromosome 12"/>
</dbReference>
<evidence type="ECO:0000256" key="1">
    <source>
        <dbReference type="ARBA" id="ARBA00004496"/>
    </source>
</evidence>
<dbReference type="Pfam" id="PF16515">
    <property type="entry name" value="HIP1_clath_bdg"/>
    <property type="match status" value="1"/>
</dbReference>
<comment type="similarity">
    <text evidence="2">Belongs to the SLA2 family.</text>
</comment>
<dbReference type="Ensembl" id="ENSSFAT00005058339.1">
    <property type="protein sequence ID" value="ENSSFAP00005056621.1"/>
    <property type="gene ID" value="ENSSFAG00005026758.1"/>
</dbReference>
<accession>A0A672JQS2</accession>
<protein>
    <submittedName>
        <fullName evidence="10">Huntingtin-interacting protein 1-related protein-like</fullName>
    </submittedName>
</protein>
<dbReference type="InterPro" id="IPR030224">
    <property type="entry name" value="Sla2_fam"/>
</dbReference>
<dbReference type="Gene3D" id="1.20.5.1700">
    <property type="match status" value="1"/>
</dbReference>
<keyword evidence="5 7" id="KW-0175">Coiled coil</keyword>
<dbReference type="GO" id="GO:0080025">
    <property type="term" value="F:phosphatidylinositol-3,5-bisphosphate binding"/>
    <property type="evidence" value="ECO:0007669"/>
    <property type="project" value="TreeGrafter"/>
</dbReference>
<keyword evidence="3" id="KW-0963">Cytoplasm</keyword>
<dbReference type="PROSITE" id="PS50942">
    <property type="entry name" value="ENTH"/>
    <property type="match status" value="1"/>
</dbReference>
<dbReference type="GO" id="GO:0007015">
    <property type="term" value="P:actin filament organization"/>
    <property type="evidence" value="ECO:0007669"/>
    <property type="project" value="TreeGrafter"/>
</dbReference>
<dbReference type="GO" id="GO:0006897">
    <property type="term" value="P:endocytosis"/>
    <property type="evidence" value="ECO:0007669"/>
    <property type="project" value="UniProtKB-KW"/>
</dbReference>
<dbReference type="PANTHER" id="PTHR10407:SF10">
    <property type="entry name" value="HUNTINGTIN-INTERACTING PROTEIN 1-RELATED PROTEIN"/>
    <property type="match status" value="1"/>
</dbReference>
<dbReference type="FunFam" id="1.25.40.90:FF:000012">
    <property type="entry name" value="Huntingtin interacting protein 1-related"/>
    <property type="match status" value="1"/>
</dbReference>
<dbReference type="GO" id="GO:0048268">
    <property type="term" value="P:clathrin coat assembly"/>
    <property type="evidence" value="ECO:0007669"/>
    <property type="project" value="TreeGrafter"/>
</dbReference>
<evidence type="ECO:0000313" key="10">
    <source>
        <dbReference type="Ensembl" id="ENSSFAP00005056621.1"/>
    </source>
</evidence>
<dbReference type="Gene3D" id="6.10.250.920">
    <property type="match status" value="1"/>
</dbReference>
<evidence type="ECO:0000256" key="2">
    <source>
        <dbReference type="ARBA" id="ARBA00010135"/>
    </source>
</evidence>
<dbReference type="SMART" id="SM00273">
    <property type="entry name" value="ENTH"/>
    <property type="match status" value="1"/>
</dbReference>
<dbReference type="GO" id="GO:0030136">
    <property type="term" value="C:clathrin-coated vesicle"/>
    <property type="evidence" value="ECO:0007669"/>
    <property type="project" value="TreeGrafter"/>
</dbReference>
<dbReference type="GO" id="GO:0030864">
    <property type="term" value="C:cortical actin cytoskeleton"/>
    <property type="evidence" value="ECO:0007669"/>
    <property type="project" value="TreeGrafter"/>
</dbReference>
<keyword evidence="6" id="KW-0009">Actin-binding</keyword>
<dbReference type="SUPFAM" id="SSF109885">
    <property type="entry name" value="I/LWEQ domain"/>
    <property type="match status" value="1"/>
</dbReference>
<reference evidence="10" key="3">
    <citation type="submission" date="2025-09" db="UniProtKB">
        <authorList>
            <consortium name="Ensembl"/>
        </authorList>
    </citation>
    <scope>IDENTIFICATION</scope>
</reference>
<dbReference type="PANTHER" id="PTHR10407">
    <property type="entry name" value="HUNTINGTIN INTERACTING PROTEIN 1"/>
    <property type="match status" value="1"/>
</dbReference>
<dbReference type="Pfam" id="PF07651">
    <property type="entry name" value="ANTH"/>
    <property type="match status" value="1"/>
</dbReference>
<evidence type="ECO:0000256" key="8">
    <source>
        <dbReference type="SAM" id="MobiDB-lite"/>
    </source>
</evidence>
<reference evidence="10" key="1">
    <citation type="submission" date="2019-06" db="EMBL/GenBank/DDBJ databases">
        <authorList>
            <consortium name="Wellcome Sanger Institute Data Sharing"/>
        </authorList>
    </citation>
    <scope>NUCLEOTIDE SEQUENCE [LARGE SCALE GENOMIC DNA]</scope>
</reference>
<gene>
    <name evidence="10" type="primary">hip1rb</name>
</gene>
<reference evidence="10" key="2">
    <citation type="submission" date="2025-08" db="UniProtKB">
        <authorList>
            <consortium name="Ensembl"/>
        </authorList>
    </citation>
    <scope>IDENTIFICATION</scope>
</reference>
<feature type="compositionally biased region" description="Basic and acidic residues" evidence="8">
    <location>
        <begin position="532"/>
        <end position="544"/>
    </location>
</feature>
<name>A0A672JQS2_SALFA</name>
<dbReference type="InterPro" id="IPR035964">
    <property type="entry name" value="I/LWEQ_dom_sf"/>
</dbReference>
<evidence type="ECO:0000256" key="3">
    <source>
        <dbReference type="ARBA" id="ARBA00022490"/>
    </source>
</evidence>
<dbReference type="GO" id="GO:0051015">
    <property type="term" value="F:actin filament binding"/>
    <property type="evidence" value="ECO:0007669"/>
    <property type="project" value="TreeGrafter"/>
</dbReference>
<feature type="compositionally biased region" description="Low complexity" evidence="8">
    <location>
        <begin position="549"/>
        <end position="560"/>
    </location>
</feature>
<sequence>LSSISKAINSTETPVKEKHARRIILGTHREKGAYTFWSYALGFPLASSSILSWKFCHVLHKVLRDGHRNVLQDCMRHHSSLVEIGKLWAHLHDRYGQLVAIYTKLLCTKMEFHAKHSEIPPNLEVTDEVLERTAGTDINNVFQLTVEVFDYMDSELRLAETVIRQLNTSIAISTLTSGQCRLAPLIQVIQDCSHLYHFTVKLLFKLHACLPADTLQGHRDRFHDQFHSLKSFFNKARDMLYFKRLIQIPRLPDSPPNFLHAASLAKHVKPVVVIPDEDDAEQQDDDDDEPEPLIEVSDTSASSLQSQPQLDIFDQAFGPPNGGFDDRDLQIESLKRDLELLRAELERVKAEAQRYITQLKSQINSLEAELEEQRAQKQRALVENEQLRMELEATRRRNAEHESVQTTYIEAEKRAQATEQRYNMLKQKHTELVASHAELLRQSADTVKMLSATQQTQEEVERTKQQLSFEVDRIKQESDLKLEEQKFEMEKLKRELEEKMAEVMRIKATLQSSEQTSDQMNSSLTALQAEKERLMRSVSEKEAELSSLRQTAQVQQSSLQQERERNSRELGELQGKLQEKVKEQIKRKILEEQFALLQGTITEAESIIQDAVAKLDDPLHVRCTSSPDYLISRAEATLGSIDKVKKGHADYLSNMGDAGGLLRALTQFSHLAADTIVNGSATAHMAPTDHADRLTENCRDCGSQSLQYLKELKSKTSLQRADPAAIRAVVQKILHLGQELRPKGRDVGKEELGDLVDKEMAATSAAIEEAVRRIDEMMNQARKDTSGVKLEVNERFVFNFCSIHQSEFRRSFHQGVLCQKLSLD</sequence>
<dbReference type="GO" id="GO:0035615">
    <property type="term" value="F:clathrin adaptor activity"/>
    <property type="evidence" value="ECO:0007669"/>
    <property type="project" value="TreeGrafter"/>
</dbReference>
<evidence type="ECO:0000256" key="6">
    <source>
        <dbReference type="ARBA" id="ARBA00023203"/>
    </source>
</evidence>
<dbReference type="InterPro" id="IPR013809">
    <property type="entry name" value="ENTH"/>
</dbReference>
<evidence type="ECO:0000313" key="11">
    <source>
        <dbReference type="Proteomes" id="UP000472267"/>
    </source>
</evidence>
<dbReference type="GO" id="GO:0043325">
    <property type="term" value="F:phosphatidylinositol-3,4-bisphosphate binding"/>
    <property type="evidence" value="ECO:0007669"/>
    <property type="project" value="TreeGrafter"/>
</dbReference>